<dbReference type="GO" id="GO:0016852">
    <property type="term" value="F:sirohydrochlorin cobaltochelatase activity"/>
    <property type="evidence" value="ECO:0007669"/>
    <property type="project" value="InterPro"/>
</dbReference>
<feature type="active site" description="Proton acceptor" evidence="1">
    <location>
        <position position="143"/>
    </location>
</feature>
<dbReference type="AlphaFoldDB" id="A0A7C4RRE3"/>
<evidence type="ECO:0000256" key="1">
    <source>
        <dbReference type="PIRSR" id="PIRSR033579-1"/>
    </source>
</evidence>
<dbReference type="EMBL" id="DSUH01000144">
    <property type="protein sequence ID" value="HGU32454.1"/>
    <property type="molecule type" value="Genomic_DNA"/>
</dbReference>
<evidence type="ECO:0000313" key="3">
    <source>
        <dbReference type="EMBL" id="HGU32454.1"/>
    </source>
</evidence>
<dbReference type="GO" id="GO:0046872">
    <property type="term" value="F:metal ion binding"/>
    <property type="evidence" value="ECO:0007669"/>
    <property type="project" value="UniProtKB-KW"/>
</dbReference>
<dbReference type="SUPFAM" id="SSF53800">
    <property type="entry name" value="Chelatase"/>
    <property type="match status" value="1"/>
</dbReference>
<dbReference type="Gene3D" id="3.40.50.1400">
    <property type="match status" value="2"/>
</dbReference>
<feature type="binding site" evidence="2">
    <location>
        <position position="206"/>
    </location>
    <ligand>
        <name>Co(2+)</name>
        <dbReference type="ChEBI" id="CHEBI:48828"/>
    </ligand>
</feature>
<dbReference type="InterPro" id="IPR010388">
    <property type="entry name" value="Anaerobic_Co-chelatase"/>
</dbReference>
<feature type="binding site" evidence="2">
    <location>
        <position position="143"/>
    </location>
    <ligand>
        <name>Co(2+)</name>
        <dbReference type="ChEBI" id="CHEBI:48828"/>
    </ligand>
</feature>
<protein>
    <submittedName>
        <fullName evidence="3">Uncharacterized protein</fullName>
    </submittedName>
</protein>
<proteinExistence type="predicted"/>
<name>A0A7C4RRE3_9BACT</name>
<sequence>MKVPIVLAAFGTTSRAKDTYALVDARVRSRFPQAPVRWAVTSRRVKAAASEDRSSSHSLRQSPGEVLEELHAEGHRWAVVQSLHLVAGHEFDRLIAEIRQAPIRTSVGLPLLSSYGDHWKTAQALRHLVGVSAVDEAVVLIGHGTDHPAWAAYLAFEAVCRQRFGPQVFVGLIEGKPGRTATVHAVRKAGYRRAHLVPFTLVAGVHFEADIMGVGGWASAFTNAGIDIRVEPSGVGHNEHIIDVFLNHIADAADVIPDAVIW</sequence>
<dbReference type="Pfam" id="PF06180">
    <property type="entry name" value="CbiK"/>
    <property type="match status" value="1"/>
</dbReference>
<keyword evidence="2" id="KW-0170">Cobalt</keyword>
<dbReference type="PIRSF" id="PIRSF033579">
    <property type="entry name" value="Anaer_Co_chel"/>
    <property type="match status" value="1"/>
</dbReference>
<gene>
    <name evidence="3" type="ORF">ENS29_06320</name>
</gene>
<keyword evidence="2" id="KW-0479">Metal-binding</keyword>
<evidence type="ECO:0000256" key="2">
    <source>
        <dbReference type="PIRSR" id="PIRSR033579-3"/>
    </source>
</evidence>
<comment type="caution">
    <text evidence="3">The sequence shown here is derived from an EMBL/GenBank/DDBJ whole genome shotgun (WGS) entry which is preliminary data.</text>
</comment>
<dbReference type="GO" id="GO:0019251">
    <property type="term" value="P:anaerobic cobalamin biosynthetic process"/>
    <property type="evidence" value="ECO:0007669"/>
    <property type="project" value="InterPro"/>
</dbReference>
<accession>A0A7C4RRE3</accession>
<organism evidence="3">
    <name type="scientific">Desulfatirhabdium butyrativorans</name>
    <dbReference type="NCBI Taxonomy" id="340467"/>
    <lineage>
        <taxon>Bacteria</taxon>
        <taxon>Pseudomonadati</taxon>
        <taxon>Thermodesulfobacteriota</taxon>
        <taxon>Desulfobacteria</taxon>
        <taxon>Desulfobacterales</taxon>
        <taxon>Desulfatirhabdiaceae</taxon>
        <taxon>Desulfatirhabdium</taxon>
    </lineage>
</organism>
<feature type="binding site" evidence="2">
    <location>
        <position position="174"/>
    </location>
    <ligand>
        <name>Co(2+)</name>
        <dbReference type="ChEBI" id="CHEBI:48828"/>
    </ligand>
</feature>
<reference evidence="3" key="1">
    <citation type="journal article" date="2020" name="mSystems">
        <title>Genome- and Community-Level Interaction Insights into Carbon Utilization and Element Cycling Functions of Hydrothermarchaeota in Hydrothermal Sediment.</title>
        <authorList>
            <person name="Zhou Z."/>
            <person name="Liu Y."/>
            <person name="Xu W."/>
            <person name="Pan J."/>
            <person name="Luo Z.H."/>
            <person name="Li M."/>
        </authorList>
    </citation>
    <scope>NUCLEOTIDE SEQUENCE [LARGE SCALE GENOMIC DNA]</scope>
    <source>
        <strain evidence="3">SpSt-477</strain>
    </source>
</reference>